<accession>A0ACC4BTG5</accession>
<keyword evidence="2" id="KW-1185">Reference proteome</keyword>
<organism evidence="1 2">
    <name type="scientific">Populus alba</name>
    <name type="common">White poplar</name>
    <dbReference type="NCBI Taxonomy" id="43335"/>
    <lineage>
        <taxon>Eukaryota</taxon>
        <taxon>Viridiplantae</taxon>
        <taxon>Streptophyta</taxon>
        <taxon>Embryophyta</taxon>
        <taxon>Tracheophyta</taxon>
        <taxon>Spermatophyta</taxon>
        <taxon>Magnoliopsida</taxon>
        <taxon>eudicotyledons</taxon>
        <taxon>Gunneridae</taxon>
        <taxon>Pentapetalae</taxon>
        <taxon>rosids</taxon>
        <taxon>fabids</taxon>
        <taxon>Malpighiales</taxon>
        <taxon>Salicaceae</taxon>
        <taxon>Saliceae</taxon>
        <taxon>Populus</taxon>
    </lineage>
</organism>
<proteinExistence type="predicted"/>
<sequence>MHGLFHKFSGVIMPHQVRKMASEWIIHGVAMDGHVLTEIHAACYRTKSTHTESQSEFGVDNQDTALHPSPAEYFAVLVSNSVIQVCAADGTCQELEDSPYMLLDVGGQ</sequence>
<comment type="caution">
    <text evidence="1">The sequence shown here is derived from an EMBL/GenBank/DDBJ whole genome shotgun (WGS) entry which is preliminary data.</text>
</comment>
<protein>
    <submittedName>
        <fullName evidence="1">Uncharacterized protein</fullName>
    </submittedName>
</protein>
<reference evidence="1 2" key="1">
    <citation type="journal article" date="2024" name="Plant Biotechnol. J.">
        <title>Genome and CRISPR/Cas9 system of a widespread forest tree (Populus alba) in the world.</title>
        <authorList>
            <person name="Liu Y.J."/>
            <person name="Jiang P.F."/>
            <person name="Han X.M."/>
            <person name="Li X.Y."/>
            <person name="Wang H.M."/>
            <person name="Wang Y.J."/>
            <person name="Wang X.X."/>
            <person name="Zeng Q.Y."/>
        </authorList>
    </citation>
    <scope>NUCLEOTIDE SEQUENCE [LARGE SCALE GENOMIC DNA]</scope>
    <source>
        <strain evidence="2">cv. PAL-ZL1</strain>
    </source>
</reference>
<dbReference type="EMBL" id="RCHU02000008">
    <property type="protein sequence ID" value="KAL3581695.1"/>
    <property type="molecule type" value="Genomic_DNA"/>
</dbReference>
<gene>
    <name evidence="1" type="ORF">D5086_016027</name>
</gene>
<evidence type="ECO:0000313" key="1">
    <source>
        <dbReference type="EMBL" id="KAL3581695.1"/>
    </source>
</evidence>
<evidence type="ECO:0000313" key="2">
    <source>
        <dbReference type="Proteomes" id="UP000309997"/>
    </source>
</evidence>
<name>A0ACC4BTG5_POPAL</name>
<dbReference type="Proteomes" id="UP000309997">
    <property type="component" value="Unassembled WGS sequence"/>
</dbReference>